<dbReference type="EMBL" id="JAENII010000003">
    <property type="protein sequence ID" value="MBK1826572.1"/>
    <property type="molecule type" value="Genomic_DNA"/>
</dbReference>
<feature type="chain" id="PRO_5037051249" evidence="1">
    <location>
        <begin position="18"/>
        <end position="248"/>
    </location>
</feature>
<protein>
    <submittedName>
        <fullName evidence="3">PEP-CTERM sorting domain-containing protein</fullName>
    </submittedName>
</protein>
<accession>A0A934RBI8</accession>
<evidence type="ECO:0000256" key="1">
    <source>
        <dbReference type="SAM" id="SignalP"/>
    </source>
</evidence>
<evidence type="ECO:0000313" key="3">
    <source>
        <dbReference type="EMBL" id="MBK1826572.1"/>
    </source>
</evidence>
<keyword evidence="1" id="KW-0732">Signal</keyword>
<dbReference type="RefSeq" id="WP_325100854.1">
    <property type="nucleotide sequence ID" value="NZ_JAENII010000003.1"/>
</dbReference>
<proteinExistence type="predicted"/>
<organism evidence="3 4">
    <name type="scientific">Haloferula rosea</name>
    <dbReference type="NCBI Taxonomy" id="490093"/>
    <lineage>
        <taxon>Bacteria</taxon>
        <taxon>Pseudomonadati</taxon>
        <taxon>Verrucomicrobiota</taxon>
        <taxon>Verrucomicrobiia</taxon>
        <taxon>Verrucomicrobiales</taxon>
        <taxon>Verrucomicrobiaceae</taxon>
        <taxon>Haloferula</taxon>
    </lineage>
</organism>
<feature type="signal peptide" evidence="1">
    <location>
        <begin position="1"/>
        <end position="17"/>
    </location>
</feature>
<name>A0A934RBI8_9BACT</name>
<evidence type="ECO:0000259" key="2">
    <source>
        <dbReference type="Pfam" id="PF07589"/>
    </source>
</evidence>
<feature type="domain" description="Ice-binding protein C-terminal" evidence="2">
    <location>
        <begin position="225"/>
        <end position="248"/>
    </location>
</feature>
<sequence length="248" mass="24675">MASIACFSLLGAATSSAAVVIAGIDVWDSATAPTVGVKAGVTATATASATGGNWAPGEGGSRGSSKDTTWGTFVGPAAASAVTTGSDESFTLTNGKTDGEITITIINGGTGIVTLENFHFDAVAFRPNAARTYAVNVLAGSDITIGNVITSADDAITSLGGALLTDDLDPNTHNQHDDIDISLTGLADNTLAPGETAIIQLAFSSGTGAGGGHHLFVDNVGISGTIPEPGSALLGLLGAGIFFLRRRR</sequence>
<dbReference type="Pfam" id="PF07589">
    <property type="entry name" value="PEP-CTERM"/>
    <property type="match status" value="1"/>
</dbReference>
<dbReference type="NCBIfam" id="TIGR02595">
    <property type="entry name" value="PEP_CTERM"/>
    <property type="match status" value="1"/>
</dbReference>
<dbReference type="AlphaFoldDB" id="A0A934RBI8"/>
<comment type="caution">
    <text evidence="3">The sequence shown here is derived from an EMBL/GenBank/DDBJ whole genome shotgun (WGS) entry which is preliminary data.</text>
</comment>
<dbReference type="InterPro" id="IPR013424">
    <property type="entry name" value="Ice-binding_C"/>
</dbReference>
<gene>
    <name evidence="3" type="ORF">JIN81_06055</name>
</gene>
<evidence type="ECO:0000313" key="4">
    <source>
        <dbReference type="Proteomes" id="UP000658278"/>
    </source>
</evidence>
<reference evidence="3" key="1">
    <citation type="submission" date="2021-01" db="EMBL/GenBank/DDBJ databases">
        <title>Modified the classification status of verrucomicrobia.</title>
        <authorList>
            <person name="Feng X."/>
        </authorList>
    </citation>
    <scope>NUCLEOTIDE SEQUENCE</scope>
    <source>
        <strain evidence="3">KCTC 22201</strain>
    </source>
</reference>
<keyword evidence="4" id="KW-1185">Reference proteome</keyword>
<dbReference type="Proteomes" id="UP000658278">
    <property type="component" value="Unassembled WGS sequence"/>
</dbReference>